<dbReference type="RefSeq" id="WP_003258635.1">
    <property type="nucleotide sequence ID" value="NZ_CP010359.1"/>
</dbReference>
<evidence type="ECO:0000313" key="2">
    <source>
        <dbReference type="Proteomes" id="UP000218102"/>
    </source>
</evidence>
<protein>
    <submittedName>
        <fullName evidence="1">Uncharacterized protein</fullName>
    </submittedName>
</protein>
<sequence length="61" mass="6682">MSHKSQPTWRIFIWPMVVALLTAVGLFAALLGDGVWDSLAWLGLGLSAALGLQGFYPRPRQ</sequence>
<evidence type="ECO:0000313" key="1">
    <source>
        <dbReference type="EMBL" id="PBJ95692.1"/>
    </source>
</evidence>
<dbReference type="AlphaFoldDB" id="A0A099MU30"/>
<dbReference type="KEGG" id="ppj:RK21_04670"/>
<organism evidence="1 2">
    <name type="scientific">Pseudomonas plecoglossicida</name>
    <dbReference type="NCBI Taxonomy" id="70775"/>
    <lineage>
        <taxon>Bacteria</taxon>
        <taxon>Pseudomonadati</taxon>
        <taxon>Pseudomonadota</taxon>
        <taxon>Gammaproteobacteria</taxon>
        <taxon>Pseudomonadales</taxon>
        <taxon>Pseudomonadaceae</taxon>
        <taxon>Pseudomonas</taxon>
    </lineage>
</organism>
<dbReference type="EMBL" id="NTME01000008">
    <property type="protein sequence ID" value="PBJ95692.1"/>
    <property type="molecule type" value="Genomic_DNA"/>
</dbReference>
<comment type="caution">
    <text evidence="1">The sequence shown here is derived from an EMBL/GenBank/DDBJ whole genome shotgun (WGS) entry which is preliminary data.</text>
</comment>
<accession>A0A099MU30</accession>
<proteinExistence type="predicted"/>
<name>A0A099MU30_PSEDL</name>
<reference evidence="1 2" key="1">
    <citation type="submission" date="2017-09" db="EMBL/GenBank/DDBJ databases">
        <authorList>
            <person name="Ehlers B."/>
            <person name="Leendertz F.H."/>
        </authorList>
    </citation>
    <scope>NUCLEOTIDE SEQUENCE [LARGE SCALE GENOMIC DNA]</scope>
    <source>
        <strain evidence="1 2">DJ-1</strain>
    </source>
</reference>
<dbReference type="Proteomes" id="UP000218102">
    <property type="component" value="Unassembled WGS sequence"/>
</dbReference>
<gene>
    <name evidence="1" type="ORF">CMV24_11560</name>
</gene>